<dbReference type="SUPFAM" id="SSF52821">
    <property type="entry name" value="Rhodanese/Cell cycle control phosphatase"/>
    <property type="match status" value="1"/>
</dbReference>
<dbReference type="Proteomes" id="UP000617628">
    <property type="component" value="Unassembled WGS sequence"/>
</dbReference>
<evidence type="ECO:0000259" key="1">
    <source>
        <dbReference type="PROSITE" id="PS50206"/>
    </source>
</evidence>
<dbReference type="EMBL" id="JAENIL010000028">
    <property type="protein sequence ID" value="MBK1878286.1"/>
    <property type="molecule type" value="Genomic_DNA"/>
</dbReference>
<proteinExistence type="predicted"/>
<sequence>MSVALWIGLGLFVLAFVLIRMNSQLSVDEAKKALAGGAVVLDVREPRECSGGMVPGAVNVPLGAVIQGVEEKYPDKDTVLLCHCASGVRSANAVSQLKAAGYSNAYNLGSFVRAGKVVG</sequence>
<comment type="caution">
    <text evidence="2">The sequence shown here is derived from an EMBL/GenBank/DDBJ whole genome shotgun (WGS) entry which is preliminary data.</text>
</comment>
<dbReference type="InterPro" id="IPR036873">
    <property type="entry name" value="Rhodanese-like_dom_sf"/>
</dbReference>
<keyword evidence="3" id="KW-1185">Reference proteome</keyword>
<accession>A0A934VLY9</accession>
<protein>
    <submittedName>
        <fullName evidence="2">Rhodanese-like domain-containing protein</fullName>
    </submittedName>
</protein>
<evidence type="ECO:0000313" key="2">
    <source>
        <dbReference type="EMBL" id="MBK1878286.1"/>
    </source>
</evidence>
<dbReference type="AlphaFoldDB" id="A0A934VLY9"/>
<name>A0A934VLY9_9BACT</name>
<dbReference type="GO" id="GO:0004792">
    <property type="term" value="F:thiosulfate-cyanide sulfurtransferase activity"/>
    <property type="evidence" value="ECO:0007669"/>
    <property type="project" value="TreeGrafter"/>
</dbReference>
<organism evidence="2 3">
    <name type="scientific">Pelagicoccus mobilis</name>
    <dbReference type="NCBI Taxonomy" id="415221"/>
    <lineage>
        <taxon>Bacteria</taxon>
        <taxon>Pseudomonadati</taxon>
        <taxon>Verrucomicrobiota</taxon>
        <taxon>Opitutia</taxon>
        <taxon>Puniceicoccales</taxon>
        <taxon>Pelagicoccaceae</taxon>
        <taxon>Pelagicoccus</taxon>
    </lineage>
</organism>
<dbReference type="PROSITE" id="PS50206">
    <property type="entry name" value="RHODANESE_3"/>
    <property type="match status" value="1"/>
</dbReference>
<dbReference type="Pfam" id="PF00581">
    <property type="entry name" value="Rhodanese"/>
    <property type="match status" value="1"/>
</dbReference>
<evidence type="ECO:0000313" key="3">
    <source>
        <dbReference type="Proteomes" id="UP000617628"/>
    </source>
</evidence>
<dbReference type="SMART" id="SM00450">
    <property type="entry name" value="RHOD"/>
    <property type="match status" value="1"/>
</dbReference>
<dbReference type="PANTHER" id="PTHR44086">
    <property type="entry name" value="THIOSULFATE SULFURTRANSFERASE RDL2, MITOCHONDRIAL-RELATED"/>
    <property type="match status" value="1"/>
</dbReference>
<dbReference type="RefSeq" id="WP_200356499.1">
    <property type="nucleotide sequence ID" value="NZ_JAENIL010000028.1"/>
</dbReference>
<gene>
    <name evidence="2" type="ORF">JIN87_15505</name>
</gene>
<dbReference type="PANTHER" id="PTHR44086:SF10">
    <property type="entry name" value="THIOSULFATE SULFURTRANSFERASE_RHODANESE-LIKE DOMAIN-CONTAINING PROTEIN 3"/>
    <property type="match status" value="1"/>
</dbReference>
<dbReference type="InterPro" id="IPR001763">
    <property type="entry name" value="Rhodanese-like_dom"/>
</dbReference>
<reference evidence="2" key="1">
    <citation type="submission" date="2021-01" db="EMBL/GenBank/DDBJ databases">
        <title>Modified the classification status of verrucomicrobia.</title>
        <authorList>
            <person name="Feng X."/>
        </authorList>
    </citation>
    <scope>NUCLEOTIDE SEQUENCE</scope>
    <source>
        <strain evidence="2">KCTC 13126</strain>
    </source>
</reference>
<dbReference type="CDD" id="cd00158">
    <property type="entry name" value="RHOD"/>
    <property type="match status" value="1"/>
</dbReference>
<feature type="domain" description="Rhodanese" evidence="1">
    <location>
        <begin position="34"/>
        <end position="116"/>
    </location>
</feature>
<dbReference type="Gene3D" id="3.40.250.10">
    <property type="entry name" value="Rhodanese-like domain"/>
    <property type="match status" value="1"/>
</dbReference>